<keyword evidence="2" id="KW-0963">Cytoplasm</keyword>
<dbReference type="FunCoup" id="A0A4V3SJP6">
    <property type="interactions" value="61"/>
</dbReference>
<dbReference type="GO" id="GO:0044732">
    <property type="term" value="C:mitotic spindle pole body"/>
    <property type="evidence" value="ECO:0007669"/>
    <property type="project" value="UniProtKB-ARBA"/>
</dbReference>
<dbReference type="InterPro" id="IPR011989">
    <property type="entry name" value="ARM-like"/>
</dbReference>
<dbReference type="GO" id="GO:0030951">
    <property type="term" value="P:establishment or maintenance of microtubule cytoskeleton polarity"/>
    <property type="evidence" value="ECO:0007669"/>
    <property type="project" value="InterPro"/>
</dbReference>
<dbReference type="InterPro" id="IPR034085">
    <property type="entry name" value="TOG"/>
</dbReference>
<dbReference type="FunFam" id="1.25.10.10:FF:000019">
    <property type="entry name" value="Cytoskeleton-associated protein 5"/>
    <property type="match status" value="1"/>
</dbReference>
<feature type="compositionally biased region" description="Low complexity" evidence="4">
    <location>
        <begin position="617"/>
        <end position="628"/>
    </location>
</feature>
<evidence type="ECO:0000313" key="6">
    <source>
        <dbReference type="EMBL" id="TGZ84825.1"/>
    </source>
</evidence>
<keyword evidence="3" id="KW-0206">Cytoskeleton</keyword>
<evidence type="ECO:0000256" key="4">
    <source>
        <dbReference type="SAM" id="MobiDB-lite"/>
    </source>
</evidence>
<feature type="compositionally biased region" description="Pro residues" evidence="4">
    <location>
        <begin position="607"/>
        <end position="616"/>
    </location>
</feature>
<dbReference type="GO" id="GO:1990571">
    <property type="term" value="P:meiotic centromere clustering"/>
    <property type="evidence" value="ECO:0007669"/>
    <property type="project" value="UniProtKB-ARBA"/>
</dbReference>
<feature type="domain" description="TOG" evidence="5">
    <location>
        <begin position="271"/>
        <end position="503"/>
    </location>
</feature>
<dbReference type="Pfam" id="PF21041">
    <property type="entry name" value="XMAP215_CLASP_TOG"/>
    <property type="match status" value="2"/>
</dbReference>
<dbReference type="GO" id="GO:0061863">
    <property type="term" value="F:microtubule plus end polymerase"/>
    <property type="evidence" value="ECO:0007669"/>
    <property type="project" value="InterPro"/>
</dbReference>
<sequence length="896" mass="97744">MAEEEPDFSSLPLTERAIHKLWKVRKEAYEEAAKQFASSPDETDACFTAWMMDPGLWKKAVMDSNVAAQQEGITALCAFLQYGGPSACLRTRGHCVGPLVEKGLSSARAGTKAKATEALLLFVELDTPGPVMEELIPFLSHKMPKLIAATVTAITSIYSQFGARTVDPKPVLKVFPKVFGHADKNVRAEATKLAIELYKWLKDAMKPMFFAELKPVQQKELEEAFEKVKDEQPKQERLLRSQQAAAAAAEAAGGGGDEGAEEEPEELDAFDLAEPVDVLAKMPENFDENIASTKWKERKDALDALYAVINVPRLKDNQYDSIMRALAKCMKDANVAVVTVAANCIEMFGKGLRKSFAKYRSVVMSPMLERLKEKKQSVVDALAKGLDATFESTSLTDCLEDIAEFSKNKNPNVKLETIRFLVRCLRTTRDFPSKPEQKQIADISSKLLTESQAPIREAASEAMGTLMKIISERAMNPYMEGLDDIRKNKIKEYFESAQVKAKEKPKAAPPPPKPAASAGPAKKPLGRPGLKAPVKKPVASSGYGQAPGAAAPPAAALPAAAPASRLGPKAPGRLGLKKPMGASSGLASPGRPKAAPPPQPVEEEEPPTPVVAPPKPRLGLGRGLAARPLAKEPPQAAVPPMQPRDNGLSAAEKAELEELRNERDRWEKQAREYAAEKAKMSQEINDLQLQNAQLIEEHTRDNLAIRAKEAQIIRQKSENDALGDEVLKQRREIERLKRELQRSVRSASPAPTDISEHVLNMNHNGAAGIGGMREMAGSRGSHRSPPHRESHHRESFASHGTSFSSEEKENNGLGIAGLDDRFGGSGMRGDRSSVFGRESAMSPPARAETPSGRASAADRIGDWKRAQEVTSQLKLRIEQMKAKQAMPGRSSRQSEY</sequence>
<feature type="region of interest" description="Disordered" evidence="4">
    <location>
        <begin position="500"/>
        <end position="646"/>
    </location>
</feature>
<feature type="domain" description="TOG" evidence="5">
    <location>
        <begin position="1"/>
        <end position="234"/>
    </location>
</feature>
<dbReference type="PANTHER" id="PTHR12609">
    <property type="entry name" value="MICROTUBULE ASSOCIATED PROTEIN XMAP215"/>
    <property type="match status" value="1"/>
</dbReference>
<feature type="compositionally biased region" description="Basic and acidic residues" evidence="4">
    <location>
        <begin position="786"/>
        <end position="796"/>
    </location>
</feature>
<dbReference type="FunFam" id="1.25.10.10:FF:000282">
    <property type="entry name" value="Spindle pole body component"/>
    <property type="match status" value="1"/>
</dbReference>
<dbReference type="SMART" id="SM01349">
    <property type="entry name" value="TOG"/>
    <property type="match status" value="2"/>
</dbReference>
<dbReference type="InterPro" id="IPR048492">
    <property type="entry name" value="Stu2_CTS"/>
</dbReference>
<name>A0A4V3SJP6_9PEZI</name>
<accession>A0A4V3SJP6</accession>
<evidence type="ECO:0000259" key="5">
    <source>
        <dbReference type="SMART" id="SM01349"/>
    </source>
</evidence>
<evidence type="ECO:0000256" key="2">
    <source>
        <dbReference type="ARBA" id="ARBA00022490"/>
    </source>
</evidence>
<organism evidence="6 7">
    <name type="scientific">Ascodesmis nigricans</name>
    <dbReference type="NCBI Taxonomy" id="341454"/>
    <lineage>
        <taxon>Eukaryota</taxon>
        <taxon>Fungi</taxon>
        <taxon>Dikarya</taxon>
        <taxon>Ascomycota</taxon>
        <taxon>Pezizomycotina</taxon>
        <taxon>Pezizomycetes</taxon>
        <taxon>Pezizales</taxon>
        <taxon>Ascodesmidaceae</taxon>
        <taxon>Ascodesmis</taxon>
    </lineage>
</organism>
<gene>
    <name evidence="6" type="ORF">EX30DRAFT_337291</name>
</gene>
<dbReference type="Pfam" id="PF21042">
    <property type="entry name" value="Stu2_CTS"/>
    <property type="match status" value="1"/>
</dbReference>
<comment type="subcellular location">
    <subcellularLocation>
        <location evidence="1">Cytoplasm</location>
        <location evidence="1">Cytoskeleton</location>
        <location evidence="1">Microtubule organizing center</location>
        <location evidence="1">Spindle pole body</location>
    </subcellularLocation>
</comment>
<evidence type="ECO:0000313" key="7">
    <source>
        <dbReference type="Proteomes" id="UP000298138"/>
    </source>
</evidence>
<proteinExistence type="predicted"/>
<dbReference type="InterPro" id="IPR045110">
    <property type="entry name" value="XMAP215"/>
</dbReference>
<feature type="region of interest" description="Disordered" evidence="4">
    <location>
        <begin position="739"/>
        <end position="863"/>
    </location>
</feature>
<reference evidence="6 7" key="1">
    <citation type="submission" date="2019-04" db="EMBL/GenBank/DDBJ databases">
        <title>Comparative genomics and transcriptomics to analyze fruiting body development in filamentous ascomycetes.</title>
        <authorList>
            <consortium name="DOE Joint Genome Institute"/>
            <person name="Lutkenhaus R."/>
            <person name="Traeger S."/>
            <person name="Breuer J."/>
            <person name="Kuo A."/>
            <person name="Lipzen A."/>
            <person name="Pangilinan J."/>
            <person name="Dilworth D."/>
            <person name="Sandor L."/>
            <person name="Poggeler S."/>
            <person name="Barry K."/>
            <person name="Grigoriev I.V."/>
            <person name="Nowrousian M."/>
        </authorList>
    </citation>
    <scope>NUCLEOTIDE SEQUENCE [LARGE SCALE GENOMIC DNA]</scope>
    <source>
        <strain evidence="6 7">CBS 389.68</strain>
    </source>
</reference>
<dbReference type="GO" id="GO:0099070">
    <property type="term" value="C:static microtubule bundle"/>
    <property type="evidence" value="ECO:0007669"/>
    <property type="project" value="UniProtKB-ARBA"/>
</dbReference>
<dbReference type="GO" id="GO:0000022">
    <property type="term" value="P:mitotic spindle elongation"/>
    <property type="evidence" value="ECO:0007669"/>
    <property type="project" value="UniProtKB-ARBA"/>
</dbReference>
<dbReference type="GO" id="GO:0000776">
    <property type="term" value="C:kinetochore"/>
    <property type="evidence" value="ECO:0007669"/>
    <property type="project" value="UniProtKB-ARBA"/>
</dbReference>
<evidence type="ECO:0000256" key="3">
    <source>
        <dbReference type="ARBA" id="ARBA00023212"/>
    </source>
</evidence>
<protein>
    <submittedName>
        <fullName evidence="6">ARM repeat-containing protein</fullName>
    </submittedName>
</protein>
<feature type="compositionally biased region" description="Low complexity" evidence="4">
    <location>
        <begin position="546"/>
        <end position="563"/>
    </location>
</feature>
<dbReference type="GO" id="GO:0046785">
    <property type="term" value="P:microtubule polymerization"/>
    <property type="evidence" value="ECO:0007669"/>
    <property type="project" value="InterPro"/>
</dbReference>
<dbReference type="InterPro" id="IPR016024">
    <property type="entry name" value="ARM-type_fold"/>
</dbReference>
<dbReference type="OrthoDB" id="205662at2759"/>
<dbReference type="STRING" id="341454.A0A4V3SJP6"/>
<dbReference type="GO" id="GO:0051010">
    <property type="term" value="F:microtubule plus-end binding"/>
    <property type="evidence" value="ECO:0007669"/>
    <property type="project" value="InterPro"/>
</dbReference>
<dbReference type="InParanoid" id="A0A4V3SJP6"/>
<dbReference type="EMBL" id="ML220112">
    <property type="protein sequence ID" value="TGZ84825.1"/>
    <property type="molecule type" value="Genomic_DNA"/>
</dbReference>
<dbReference type="GO" id="GO:1990498">
    <property type="term" value="C:mitotic spindle microtubule"/>
    <property type="evidence" value="ECO:0007669"/>
    <property type="project" value="UniProtKB-ARBA"/>
</dbReference>
<dbReference type="Proteomes" id="UP000298138">
    <property type="component" value="Unassembled WGS sequence"/>
</dbReference>
<dbReference type="Gene3D" id="1.25.10.10">
    <property type="entry name" value="Leucine-rich Repeat Variant"/>
    <property type="match status" value="2"/>
</dbReference>
<dbReference type="AlphaFoldDB" id="A0A4V3SJP6"/>
<dbReference type="SUPFAM" id="SSF48371">
    <property type="entry name" value="ARM repeat"/>
    <property type="match status" value="1"/>
</dbReference>
<keyword evidence="7" id="KW-1185">Reference proteome</keyword>
<dbReference type="GO" id="GO:0051315">
    <property type="term" value="P:attachment of mitotic spindle microtubules to kinetochore"/>
    <property type="evidence" value="ECO:0007669"/>
    <property type="project" value="UniProtKB-ARBA"/>
</dbReference>
<dbReference type="InterPro" id="IPR048491">
    <property type="entry name" value="XMAP215_CLASP_TOG"/>
</dbReference>
<dbReference type="GO" id="GO:0005881">
    <property type="term" value="C:cytoplasmic microtubule"/>
    <property type="evidence" value="ECO:0007669"/>
    <property type="project" value="UniProtKB-ARBA"/>
</dbReference>
<evidence type="ECO:0000256" key="1">
    <source>
        <dbReference type="ARBA" id="ARBA00004317"/>
    </source>
</evidence>